<protein>
    <submittedName>
        <fullName evidence="1">Uncharacterized protein</fullName>
    </submittedName>
</protein>
<evidence type="ECO:0000313" key="1">
    <source>
        <dbReference type="EMBL" id="KAK3789710.1"/>
    </source>
</evidence>
<keyword evidence="2" id="KW-1185">Reference proteome</keyword>
<dbReference type="AlphaFoldDB" id="A0AAE1AKT1"/>
<sequence length="80" mass="9129">MDLLYGHDRKLGYLEEPDMVDFLDPNDIFHSPILMAAGGSHRFHHNRIGQWEEEIGAAKFGLMTTLCVICAVRLCTHFLL</sequence>
<evidence type="ECO:0000313" key="2">
    <source>
        <dbReference type="Proteomes" id="UP001283361"/>
    </source>
</evidence>
<comment type="caution">
    <text evidence="1">The sequence shown here is derived from an EMBL/GenBank/DDBJ whole genome shotgun (WGS) entry which is preliminary data.</text>
</comment>
<accession>A0AAE1AKT1</accession>
<dbReference type="EMBL" id="JAWDGP010001628">
    <property type="protein sequence ID" value="KAK3789710.1"/>
    <property type="molecule type" value="Genomic_DNA"/>
</dbReference>
<reference evidence="1" key="1">
    <citation type="journal article" date="2023" name="G3 (Bethesda)">
        <title>A reference genome for the long-term kleptoplast-retaining sea slug Elysia crispata morphotype clarki.</title>
        <authorList>
            <person name="Eastman K.E."/>
            <person name="Pendleton A.L."/>
            <person name="Shaikh M.A."/>
            <person name="Suttiyut T."/>
            <person name="Ogas R."/>
            <person name="Tomko P."/>
            <person name="Gavelis G."/>
            <person name="Widhalm J.R."/>
            <person name="Wisecaver J.H."/>
        </authorList>
    </citation>
    <scope>NUCLEOTIDE SEQUENCE</scope>
    <source>
        <strain evidence="1">ECLA1</strain>
    </source>
</reference>
<gene>
    <name evidence="1" type="ORF">RRG08_036003</name>
</gene>
<proteinExistence type="predicted"/>
<name>A0AAE1AKT1_9GAST</name>
<organism evidence="1 2">
    <name type="scientific">Elysia crispata</name>
    <name type="common">lettuce slug</name>
    <dbReference type="NCBI Taxonomy" id="231223"/>
    <lineage>
        <taxon>Eukaryota</taxon>
        <taxon>Metazoa</taxon>
        <taxon>Spiralia</taxon>
        <taxon>Lophotrochozoa</taxon>
        <taxon>Mollusca</taxon>
        <taxon>Gastropoda</taxon>
        <taxon>Heterobranchia</taxon>
        <taxon>Euthyneura</taxon>
        <taxon>Panpulmonata</taxon>
        <taxon>Sacoglossa</taxon>
        <taxon>Placobranchoidea</taxon>
        <taxon>Plakobranchidae</taxon>
        <taxon>Elysia</taxon>
    </lineage>
</organism>
<dbReference type="Proteomes" id="UP001283361">
    <property type="component" value="Unassembled WGS sequence"/>
</dbReference>